<name>A0A1X0J2A2_MYCRH</name>
<gene>
    <name evidence="2" type="ORF">BST42_06110</name>
</gene>
<keyword evidence="3" id="KW-1185">Reference proteome</keyword>
<feature type="domain" description="LUD" evidence="1">
    <location>
        <begin position="102"/>
        <end position="204"/>
    </location>
</feature>
<evidence type="ECO:0000313" key="3">
    <source>
        <dbReference type="Proteomes" id="UP000192534"/>
    </source>
</evidence>
<dbReference type="Proteomes" id="UP000192534">
    <property type="component" value="Unassembled WGS sequence"/>
</dbReference>
<sequence>MNGTRRIVLDRIRGALAAAPPEPVQVPRDYEHAASHGPGDAERFAMTVAEYQAQVLAVEVAAIAATIADLTGRGARVAIPSGLPTEWVDGIDTAVDDPENRLAVTELDTVAAVVTGCALGIAATGTIVLDAGPTQGRRVLTLVPDHHICVVFTDQIVDTVPQAFAALDPGRPLTFISGPSATSDIELNRVEGVHGPRRLDVLLVSR</sequence>
<protein>
    <submittedName>
        <fullName evidence="2">Lactate utilization protein C</fullName>
    </submittedName>
</protein>
<dbReference type="AlphaFoldDB" id="A0A1X0J2A2"/>
<dbReference type="InterPro" id="IPR024185">
    <property type="entry name" value="FTHF_cligase-like_sf"/>
</dbReference>
<dbReference type="RefSeq" id="WP_083117662.1">
    <property type="nucleotide sequence ID" value="NZ_JACKUO010000022.1"/>
</dbReference>
<reference evidence="2 3" key="1">
    <citation type="submission" date="2016-12" db="EMBL/GenBank/DDBJ databases">
        <title>The new phylogeny of genus Mycobacterium.</title>
        <authorList>
            <person name="Tortoli E."/>
            <person name="Trovato A."/>
            <person name="Cirillo D.M."/>
        </authorList>
    </citation>
    <scope>NUCLEOTIDE SEQUENCE [LARGE SCALE GENOMIC DNA]</scope>
    <source>
        <strain evidence="2 3">DSM 44223</strain>
    </source>
</reference>
<proteinExistence type="predicted"/>
<dbReference type="PANTHER" id="PTHR43682:SF1">
    <property type="entry name" value="LACTATE UTILIZATION PROTEIN C"/>
    <property type="match status" value="1"/>
</dbReference>
<dbReference type="OrthoDB" id="9794187at2"/>
<evidence type="ECO:0000313" key="2">
    <source>
        <dbReference type="EMBL" id="ORB55961.1"/>
    </source>
</evidence>
<dbReference type="InterPro" id="IPR037171">
    <property type="entry name" value="NagB/RpiA_transferase-like"/>
</dbReference>
<accession>A0A1X0J2A2</accession>
<organism evidence="2 3">
    <name type="scientific">Mycolicibacterium rhodesiae</name>
    <name type="common">Mycobacterium rhodesiae</name>
    <dbReference type="NCBI Taxonomy" id="36814"/>
    <lineage>
        <taxon>Bacteria</taxon>
        <taxon>Bacillati</taxon>
        <taxon>Actinomycetota</taxon>
        <taxon>Actinomycetes</taxon>
        <taxon>Mycobacteriales</taxon>
        <taxon>Mycobacteriaceae</taxon>
        <taxon>Mycolicibacterium</taxon>
    </lineage>
</organism>
<dbReference type="EMBL" id="MVIH01000002">
    <property type="protein sequence ID" value="ORB55961.1"/>
    <property type="molecule type" value="Genomic_DNA"/>
</dbReference>
<dbReference type="InterPro" id="IPR003741">
    <property type="entry name" value="LUD_dom"/>
</dbReference>
<dbReference type="PANTHER" id="PTHR43682">
    <property type="entry name" value="LACTATE UTILIZATION PROTEIN C"/>
    <property type="match status" value="1"/>
</dbReference>
<dbReference type="Gene3D" id="3.40.50.10420">
    <property type="entry name" value="NagB/RpiA/CoA transferase-like"/>
    <property type="match status" value="1"/>
</dbReference>
<evidence type="ECO:0000259" key="1">
    <source>
        <dbReference type="Pfam" id="PF02589"/>
    </source>
</evidence>
<dbReference type="SUPFAM" id="SSF100950">
    <property type="entry name" value="NagB/RpiA/CoA transferase-like"/>
    <property type="match status" value="1"/>
</dbReference>
<dbReference type="Pfam" id="PF02589">
    <property type="entry name" value="LUD_dom"/>
    <property type="match status" value="1"/>
</dbReference>
<comment type="caution">
    <text evidence="2">The sequence shown here is derived from an EMBL/GenBank/DDBJ whole genome shotgun (WGS) entry which is preliminary data.</text>
</comment>